<dbReference type="AlphaFoldDB" id="A0A2Z3H1F4"/>
<organism evidence="1 2">
    <name type="scientific">Gemmata obscuriglobus</name>
    <dbReference type="NCBI Taxonomy" id="114"/>
    <lineage>
        <taxon>Bacteria</taxon>
        <taxon>Pseudomonadati</taxon>
        <taxon>Planctomycetota</taxon>
        <taxon>Planctomycetia</taxon>
        <taxon>Gemmatales</taxon>
        <taxon>Gemmataceae</taxon>
        <taxon>Gemmata</taxon>
    </lineage>
</organism>
<dbReference type="Pfam" id="PF13641">
    <property type="entry name" value="Glyco_tranf_2_3"/>
    <property type="match status" value="1"/>
</dbReference>
<keyword evidence="1" id="KW-0808">Transferase</keyword>
<gene>
    <name evidence="1" type="ORF">C1280_10485</name>
</gene>
<dbReference type="GO" id="GO:0016740">
    <property type="term" value="F:transferase activity"/>
    <property type="evidence" value="ECO:0007669"/>
    <property type="project" value="UniProtKB-KW"/>
</dbReference>
<dbReference type="SUPFAM" id="SSF53448">
    <property type="entry name" value="Nucleotide-diphospho-sugar transferases"/>
    <property type="match status" value="1"/>
</dbReference>
<dbReference type="PANTHER" id="PTHR43179">
    <property type="entry name" value="RHAMNOSYLTRANSFERASE WBBL"/>
    <property type="match status" value="1"/>
</dbReference>
<dbReference type="Proteomes" id="UP000245802">
    <property type="component" value="Chromosome"/>
</dbReference>
<reference evidence="1 2" key="1">
    <citation type="submission" date="2018-01" db="EMBL/GenBank/DDBJ databases">
        <title>G. obscuriglobus.</title>
        <authorList>
            <person name="Franke J."/>
            <person name="Blomberg W."/>
            <person name="Selmecki A."/>
        </authorList>
    </citation>
    <scope>NUCLEOTIDE SEQUENCE [LARGE SCALE GENOMIC DNA]</scope>
    <source>
        <strain evidence="1 2">DSM 5831</strain>
    </source>
</reference>
<sequence>MRDRQRGLVAHAKPSGFKLATALTRSIAALEHAQTVFGKTHPAGVQCRHRWPQCPTPRCAAAGSVARFAGPGAFDSGRRIRVHHPRLCHHFDGALTRRGTQHFRLEKRAVTVRKIRPKVPLALGFVLCVSSPDRGRTRGRHWEGTRMALAIPPDGTPPHAPAAALSRGHELTLAHRRASAPAARLAVVVVNFCQWRNTARLVQQLRRSAAVKTGVATIQVVDNGSPSHPLANRLARMRGVTVRKVNANLGFAAAVNRGCKLTTGPWVLLLNPDTTVTDGFLDDVLGLATRNDLPVDVGVVGFRLLNRDGTPQPSAGSFPSFGRTVAGLFLARARRKCDLNPGGDKRAVEWATGGCFLVRRECFEQLSGLDESFFLYYEDVDFCRRAADRGWRVWFDPALEVTHHWPLHARRVPPPLRLVTRHALLTYARRHWAAWQANLLSGAVWLEAGARELAATVRGETEAARCFGQLRRLVGDITSGRTREAAARIRYAAAFLHPIAAEQDGRTS</sequence>
<keyword evidence="2" id="KW-1185">Reference proteome</keyword>
<dbReference type="Gene3D" id="3.90.550.10">
    <property type="entry name" value="Spore Coat Polysaccharide Biosynthesis Protein SpsA, Chain A"/>
    <property type="match status" value="1"/>
</dbReference>
<dbReference type="OrthoDB" id="9771846at2"/>
<dbReference type="InterPro" id="IPR029044">
    <property type="entry name" value="Nucleotide-diphossugar_trans"/>
</dbReference>
<evidence type="ECO:0000313" key="2">
    <source>
        <dbReference type="Proteomes" id="UP000245802"/>
    </source>
</evidence>
<evidence type="ECO:0000313" key="1">
    <source>
        <dbReference type="EMBL" id="AWM37396.1"/>
    </source>
</evidence>
<dbReference type="CDD" id="cd04186">
    <property type="entry name" value="GT_2_like_c"/>
    <property type="match status" value="1"/>
</dbReference>
<dbReference type="KEGG" id="gog:C1280_10485"/>
<protein>
    <submittedName>
        <fullName evidence="1">Glycosyltransferase family 2 protein</fullName>
    </submittedName>
</protein>
<dbReference type="PANTHER" id="PTHR43179:SF7">
    <property type="entry name" value="RHAMNOSYLTRANSFERASE WBBL"/>
    <property type="match status" value="1"/>
</dbReference>
<dbReference type="EMBL" id="CP025958">
    <property type="protein sequence ID" value="AWM37396.1"/>
    <property type="molecule type" value="Genomic_DNA"/>
</dbReference>
<proteinExistence type="predicted"/>
<accession>A0A2Z3H1F4</accession>
<name>A0A2Z3H1F4_9BACT</name>